<keyword evidence="3" id="KW-0238">DNA-binding</keyword>
<evidence type="ECO:0000313" key="8">
    <source>
        <dbReference type="Proteomes" id="UP000294619"/>
    </source>
</evidence>
<dbReference type="GO" id="GO:0006351">
    <property type="term" value="P:DNA-templated transcription"/>
    <property type="evidence" value="ECO:0007669"/>
    <property type="project" value="TreeGrafter"/>
</dbReference>
<evidence type="ECO:0000313" key="6">
    <source>
        <dbReference type="EMBL" id="TCV89245.1"/>
    </source>
</evidence>
<dbReference type="InterPro" id="IPR036388">
    <property type="entry name" value="WH-like_DNA-bd_sf"/>
</dbReference>
<dbReference type="PANTHER" id="PTHR30537">
    <property type="entry name" value="HTH-TYPE TRANSCRIPTIONAL REGULATOR"/>
    <property type="match status" value="1"/>
</dbReference>
<evidence type="ECO:0000259" key="5">
    <source>
        <dbReference type="PROSITE" id="PS50931"/>
    </source>
</evidence>
<evidence type="ECO:0000256" key="3">
    <source>
        <dbReference type="ARBA" id="ARBA00023125"/>
    </source>
</evidence>
<dbReference type="SUPFAM" id="SSF46785">
    <property type="entry name" value="Winged helix' DNA-binding domain"/>
    <property type="match status" value="1"/>
</dbReference>
<dbReference type="InterPro" id="IPR036390">
    <property type="entry name" value="WH_DNA-bd_sf"/>
</dbReference>
<evidence type="ECO:0000313" key="9">
    <source>
        <dbReference type="Proteomes" id="UP000305526"/>
    </source>
</evidence>
<dbReference type="GO" id="GO:0003700">
    <property type="term" value="F:DNA-binding transcription factor activity"/>
    <property type="evidence" value="ECO:0007669"/>
    <property type="project" value="InterPro"/>
</dbReference>
<accession>A0A4R3YA34</accession>
<keyword evidence="4" id="KW-0804">Transcription</keyword>
<gene>
    <name evidence="6" type="ORF">EDC16_102122</name>
    <name evidence="7" type="ORF">FHQ21_01585</name>
</gene>
<dbReference type="InterPro" id="IPR058163">
    <property type="entry name" value="LysR-type_TF_proteobact-type"/>
</dbReference>
<dbReference type="EMBL" id="VDGV01000009">
    <property type="protein sequence ID" value="TNG93306.1"/>
    <property type="molecule type" value="Genomic_DNA"/>
</dbReference>
<protein>
    <submittedName>
        <fullName evidence="6">LysR family transcriptional regulator</fullName>
    </submittedName>
</protein>
<dbReference type="InterPro" id="IPR005119">
    <property type="entry name" value="LysR_subst-bd"/>
</dbReference>
<dbReference type="Proteomes" id="UP000294619">
    <property type="component" value="Unassembled WGS sequence"/>
</dbReference>
<dbReference type="Proteomes" id="UP000305526">
    <property type="component" value="Unassembled WGS sequence"/>
</dbReference>
<dbReference type="RefSeq" id="WP_132965017.1">
    <property type="nucleotide sequence ID" value="NZ_LEKL01000019.1"/>
</dbReference>
<name>A0A4R3YA34_9PAST</name>
<dbReference type="Pfam" id="PF03466">
    <property type="entry name" value="LysR_substrate"/>
    <property type="match status" value="1"/>
</dbReference>
<dbReference type="FunFam" id="3.40.190.290:FF:000001">
    <property type="entry name" value="Transcriptional regulator, LysR family"/>
    <property type="match status" value="1"/>
</dbReference>
<keyword evidence="2" id="KW-0805">Transcription regulation</keyword>
<dbReference type="GO" id="GO:0043565">
    <property type="term" value="F:sequence-specific DNA binding"/>
    <property type="evidence" value="ECO:0007669"/>
    <property type="project" value="TreeGrafter"/>
</dbReference>
<dbReference type="CDD" id="cd08422">
    <property type="entry name" value="PBP2_CrgA_like"/>
    <property type="match status" value="1"/>
</dbReference>
<reference evidence="6 8" key="1">
    <citation type="submission" date="2019-03" db="EMBL/GenBank/DDBJ databases">
        <title>Genomic Encyclopedia of Type Strains, Phase IV (KMG-IV): sequencing the most valuable type-strain genomes for metagenomic binning, comparative biology and taxonomic classification.</title>
        <authorList>
            <person name="Goeker M."/>
        </authorList>
    </citation>
    <scope>NUCLEOTIDE SEQUENCE [LARGE SCALE GENOMIC DNA]</scope>
    <source>
        <strain evidence="6 8">DSM 28140</strain>
    </source>
</reference>
<comment type="similarity">
    <text evidence="1">Belongs to the LysR transcriptional regulatory family.</text>
</comment>
<dbReference type="AlphaFoldDB" id="A0A4R3YA34"/>
<feature type="domain" description="HTH lysR-type" evidence="5">
    <location>
        <begin position="4"/>
        <end position="61"/>
    </location>
</feature>
<proteinExistence type="inferred from homology"/>
<reference evidence="7 9" key="2">
    <citation type="submission" date="2019-05" db="EMBL/GenBank/DDBJ databases">
        <title>Pasteurellaceae isolates from reptiles.</title>
        <authorList>
            <person name="Bojesen A.M."/>
            <person name="Lund E."/>
        </authorList>
    </citation>
    <scope>NUCLEOTIDE SEQUENCE [LARGE SCALE GENOMIC DNA]</scope>
    <source>
        <strain evidence="7 9">ELNT2x</strain>
    </source>
</reference>
<dbReference type="EMBL" id="SMCP01000002">
    <property type="protein sequence ID" value="TCV89245.1"/>
    <property type="molecule type" value="Genomic_DNA"/>
</dbReference>
<dbReference type="Pfam" id="PF00126">
    <property type="entry name" value="HTH_1"/>
    <property type="match status" value="1"/>
</dbReference>
<evidence type="ECO:0000256" key="2">
    <source>
        <dbReference type="ARBA" id="ARBA00023015"/>
    </source>
</evidence>
<dbReference type="PROSITE" id="PS50931">
    <property type="entry name" value="HTH_LYSR"/>
    <property type="match status" value="1"/>
</dbReference>
<evidence type="ECO:0000313" key="7">
    <source>
        <dbReference type="EMBL" id="TNG93306.1"/>
    </source>
</evidence>
<dbReference type="PANTHER" id="PTHR30537:SF5">
    <property type="entry name" value="HTH-TYPE TRANSCRIPTIONAL ACTIVATOR TTDR-RELATED"/>
    <property type="match status" value="1"/>
</dbReference>
<dbReference type="SUPFAM" id="SSF53850">
    <property type="entry name" value="Periplasmic binding protein-like II"/>
    <property type="match status" value="1"/>
</dbReference>
<dbReference type="Gene3D" id="1.10.10.10">
    <property type="entry name" value="Winged helix-like DNA-binding domain superfamily/Winged helix DNA-binding domain"/>
    <property type="match status" value="1"/>
</dbReference>
<evidence type="ECO:0000256" key="1">
    <source>
        <dbReference type="ARBA" id="ARBA00009437"/>
    </source>
</evidence>
<keyword evidence="9" id="KW-1185">Reference proteome</keyword>
<dbReference type="InterPro" id="IPR000847">
    <property type="entry name" value="LysR_HTH_N"/>
</dbReference>
<organism evidence="6 8">
    <name type="scientific">Testudinibacter aquarius</name>
    <dbReference type="NCBI Taxonomy" id="1524974"/>
    <lineage>
        <taxon>Bacteria</taxon>
        <taxon>Pseudomonadati</taxon>
        <taxon>Pseudomonadota</taxon>
        <taxon>Gammaproteobacteria</taxon>
        <taxon>Pasteurellales</taxon>
        <taxon>Pasteurellaceae</taxon>
        <taxon>Testudinibacter</taxon>
    </lineage>
</organism>
<sequence length="297" mass="32862">MEMNNLNDMAAFISSVKSGSFTKAGKQMGLTRSTIGKRIAKLEQRLNVRLLNRNTRNLSLTDEGRLFYERCVAVLEELENAEQCLVQRSIIPGGKLKISAPVTLGRLAVAPLAIRFMQQYPQLEIELSMSDRYVDLVEEGFDVAVRVGTPNPDSGLLARTIGTQRMLTCAAPDYLQQHGEPGSPDDLAAHACLHFIHNGRISAWQFRQHGKPLRFSGSARFSADHGETLISAAVAGLGIVQMPHYLVNHAIASGALQALLADFMIDAIPIQAVYPSRRQLSPKVRLWIDFLRDNWAD</sequence>
<dbReference type="Gene3D" id="3.40.190.290">
    <property type="match status" value="1"/>
</dbReference>
<evidence type="ECO:0000256" key="4">
    <source>
        <dbReference type="ARBA" id="ARBA00023163"/>
    </source>
</evidence>
<comment type="caution">
    <text evidence="6">The sequence shown here is derived from an EMBL/GenBank/DDBJ whole genome shotgun (WGS) entry which is preliminary data.</text>
</comment>
<dbReference type="FunFam" id="1.10.10.10:FF:000001">
    <property type="entry name" value="LysR family transcriptional regulator"/>
    <property type="match status" value="1"/>
</dbReference>